<proteinExistence type="predicted"/>
<feature type="region of interest" description="Disordered" evidence="1">
    <location>
        <begin position="288"/>
        <end position="322"/>
    </location>
</feature>
<dbReference type="GeneID" id="87823517"/>
<name>A0AAN6U665_9PEZI</name>
<protein>
    <submittedName>
        <fullName evidence="2">Uncharacterized protein</fullName>
    </submittedName>
</protein>
<dbReference type="Proteomes" id="UP001302602">
    <property type="component" value="Unassembled WGS sequence"/>
</dbReference>
<reference evidence="2" key="1">
    <citation type="journal article" date="2023" name="Mol. Phylogenet. Evol.">
        <title>Genome-scale phylogeny and comparative genomics of the fungal order Sordariales.</title>
        <authorList>
            <person name="Hensen N."/>
            <person name="Bonometti L."/>
            <person name="Westerberg I."/>
            <person name="Brannstrom I.O."/>
            <person name="Guillou S."/>
            <person name="Cros-Aarteil S."/>
            <person name="Calhoun S."/>
            <person name="Haridas S."/>
            <person name="Kuo A."/>
            <person name="Mondo S."/>
            <person name="Pangilinan J."/>
            <person name="Riley R."/>
            <person name="LaButti K."/>
            <person name="Andreopoulos B."/>
            <person name="Lipzen A."/>
            <person name="Chen C."/>
            <person name="Yan M."/>
            <person name="Daum C."/>
            <person name="Ng V."/>
            <person name="Clum A."/>
            <person name="Steindorff A."/>
            <person name="Ohm R.A."/>
            <person name="Martin F."/>
            <person name="Silar P."/>
            <person name="Natvig D.O."/>
            <person name="Lalanne C."/>
            <person name="Gautier V."/>
            <person name="Ament-Velasquez S.L."/>
            <person name="Kruys A."/>
            <person name="Hutchinson M.I."/>
            <person name="Powell A.J."/>
            <person name="Barry K."/>
            <person name="Miller A.N."/>
            <person name="Grigoriev I.V."/>
            <person name="Debuchy R."/>
            <person name="Gladieux P."/>
            <person name="Hiltunen Thoren M."/>
            <person name="Johannesson H."/>
        </authorList>
    </citation>
    <scope>NUCLEOTIDE SEQUENCE</scope>
    <source>
        <strain evidence="2">CBS 731.68</strain>
    </source>
</reference>
<sequence length="322" mass="35712">MLDATTPCCPEACVGNTVRRSMLSSTIRRGLPVKRHDQNPLIACRIFNSHRVCRPFVDVSWAEESFLHPPETDQRLWRQYHTPSLPGSTVRAHLFKALRPMPSRPCLPTKMRPQRFPITMSNNPLSVRIAELFTIEGSSCRTPLPPNILAMTVLDAVDTAQAVASHESHLGCVTQESRTNRARRGWHVEYLRPRGIDETGAKIPRLARSHSFAVILLASGARCHRTQRRCRPSDGLTQHLPTYAASAPQARGIPVCQPSLAPSQVRQQASLIVSVKEAGKWRHLGPHEMLLASPSPPDPSLTLHSRQSQAPSLTATPTSWDS</sequence>
<dbReference type="AlphaFoldDB" id="A0AAN6U665"/>
<keyword evidence="3" id="KW-1185">Reference proteome</keyword>
<evidence type="ECO:0000256" key="1">
    <source>
        <dbReference type="SAM" id="MobiDB-lite"/>
    </source>
</evidence>
<gene>
    <name evidence="2" type="ORF">N657DRAFT_313092</name>
</gene>
<accession>A0AAN6U665</accession>
<organism evidence="2 3">
    <name type="scientific">Parathielavia appendiculata</name>
    <dbReference type="NCBI Taxonomy" id="2587402"/>
    <lineage>
        <taxon>Eukaryota</taxon>
        <taxon>Fungi</taxon>
        <taxon>Dikarya</taxon>
        <taxon>Ascomycota</taxon>
        <taxon>Pezizomycotina</taxon>
        <taxon>Sordariomycetes</taxon>
        <taxon>Sordariomycetidae</taxon>
        <taxon>Sordariales</taxon>
        <taxon>Chaetomiaceae</taxon>
        <taxon>Parathielavia</taxon>
    </lineage>
</organism>
<dbReference type="RefSeq" id="XP_062650352.1">
    <property type="nucleotide sequence ID" value="XM_062786749.1"/>
</dbReference>
<reference evidence="2" key="2">
    <citation type="submission" date="2023-05" db="EMBL/GenBank/DDBJ databases">
        <authorList>
            <consortium name="Lawrence Berkeley National Laboratory"/>
            <person name="Steindorff A."/>
            <person name="Hensen N."/>
            <person name="Bonometti L."/>
            <person name="Westerberg I."/>
            <person name="Brannstrom I.O."/>
            <person name="Guillou S."/>
            <person name="Cros-Aarteil S."/>
            <person name="Calhoun S."/>
            <person name="Haridas S."/>
            <person name="Kuo A."/>
            <person name="Mondo S."/>
            <person name="Pangilinan J."/>
            <person name="Riley R."/>
            <person name="Labutti K."/>
            <person name="Andreopoulos B."/>
            <person name="Lipzen A."/>
            <person name="Chen C."/>
            <person name="Yanf M."/>
            <person name="Daum C."/>
            <person name="Ng V."/>
            <person name="Clum A."/>
            <person name="Ohm R."/>
            <person name="Martin F."/>
            <person name="Silar P."/>
            <person name="Natvig D."/>
            <person name="Lalanne C."/>
            <person name="Gautier V."/>
            <person name="Ament-Velasquez S.L."/>
            <person name="Kruys A."/>
            <person name="Hutchinson M.I."/>
            <person name="Powell A.J."/>
            <person name="Barry K."/>
            <person name="Miller A.N."/>
            <person name="Grigoriev I.V."/>
            <person name="Debuchy R."/>
            <person name="Gladieux P."/>
            <person name="Thoren M.H."/>
            <person name="Johannesson H."/>
        </authorList>
    </citation>
    <scope>NUCLEOTIDE SEQUENCE</scope>
    <source>
        <strain evidence="2">CBS 731.68</strain>
    </source>
</reference>
<feature type="compositionally biased region" description="Polar residues" evidence="1">
    <location>
        <begin position="306"/>
        <end position="322"/>
    </location>
</feature>
<dbReference type="EMBL" id="MU853225">
    <property type="protein sequence ID" value="KAK4126581.1"/>
    <property type="molecule type" value="Genomic_DNA"/>
</dbReference>
<evidence type="ECO:0000313" key="3">
    <source>
        <dbReference type="Proteomes" id="UP001302602"/>
    </source>
</evidence>
<comment type="caution">
    <text evidence="2">The sequence shown here is derived from an EMBL/GenBank/DDBJ whole genome shotgun (WGS) entry which is preliminary data.</text>
</comment>
<evidence type="ECO:0000313" key="2">
    <source>
        <dbReference type="EMBL" id="KAK4126581.1"/>
    </source>
</evidence>